<evidence type="ECO:0000313" key="1">
    <source>
        <dbReference type="EMBL" id="KIO01794.1"/>
    </source>
</evidence>
<evidence type="ECO:0000313" key="2">
    <source>
        <dbReference type="Proteomes" id="UP000054217"/>
    </source>
</evidence>
<gene>
    <name evidence="1" type="ORF">M404DRAFT_725746</name>
</gene>
<keyword evidence="2" id="KW-1185">Reference proteome</keyword>
<accession>A0A0C3P3C4</accession>
<dbReference type="Proteomes" id="UP000054217">
    <property type="component" value="Unassembled WGS sequence"/>
</dbReference>
<proteinExistence type="predicted"/>
<dbReference type="EMBL" id="KN831986">
    <property type="protein sequence ID" value="KIO01794.1"/>
    <property type="molecule type" value="Genomic_DNA"/>
</dbReference>
<organism evidence="1 2">
    <name type="scientific">Pisolithus tinctorius Marx 270</name>
    <dbReference type="NCBI Taxonomy" id="870435"/>
    <lineage>
        <taxon>Eukaryota</taxon>
        <taxon>Fungi</taxon>
        <taxon>Dikarya</taxon>
        <taxon>Basidiomycota</taxon>
        <taxon>Agaricomycotina</taxon>
        <taxon>Agaricomycetes</taxon>
        <taxon>Agaricomycetidae</taxon>
        <taxon>Boletales</taxon>
        <taxon>Sclerodermatineae</taxon>
        <taxon>Pisolithaceae</taxon>
        <taxon>Pisolithus</taxon>
    </lineage>
</organism>
<name>A0A0C3P3C4_PISTI</name>
<protein>
    <submittedName>
        <fullName evidence="1">Uncharacterized protein</fullName>
    </submittedName>
</protein>
<reference evidence="1 2" key="1">
    <citation type="submission" date="2014-04" db="EMBL/GenBank/DDBJ databases">
        <authorList>
            <consortium name="DOE Joint Genome Institute"/>
            <person name="Kuo A."/>
            <person name="Kohler A."/>
            <person name="Costa M.D."/>
            <person name="Nagy L.G."/>
            <person name="Floudas D."/>
            <person name="Copeland A."/>
            <person name="Barry K.W."/>
            <person name="Cichocki N."/>
            <person name="Veneault-Fourrey C."/>
            <person name="LaButti K."/>
            <person name="Lindquist E.A."/>
            <person name="Lipzen A."/>
            <person name="Lundell T."/>
            <person name="Morin E."/>
            <person name="Murat C."/>
            <person name="Sun H."/>
            <person name="Tunlid A."/>
            <person name="Henrissat B."/>
            <person name="Grigoriev I.V."/>
            <person name="Hibbett D.S."/>
            <person name="Martin F."/>
            <person name="Nordberg H.P."/>
            <person name="Cantor M.N."/>
            <person name="Hua S.X."/>
        </authorList>
    </citation>
    <scope>NUCLEOTIDE SEQUENCE [LARGE SCALE GENOMIC DNA]</scope>
    <source>
        <strain evidence="1 2">Marx 270</strain>
    </source>
</reference>
<dbReference type="HOGENOM" id="CLU_2427933_0_0_1"/>
<dbReference type="InParanoid" id="A0A0C3P3C4"/>
<reference evidence="2" key="2">
    <citation type="submission" date="2015-01" db="EMBL/GenBank/DDBJ databases">
        <title>Evolutionary Origins and Diversification of the Mycorrhizal Mutualists.</title>
        <authorList>
            <consortium name="DOE Joint Genome Institute"/>
            <consortium name="Mycorrhizal Genomics Consortium"/>
            <person name="Kohler A."/>
            <person name="Kuo A."/>
            <person name="Nagy L.G."/>
            <person name="Floudas D."/>
            <person name="Copeland A."/>
            <person name="Barry K.W."/>
            <person name="Cichocki N."/>
            <person name="Veneault-Fourrey C."/>
            <person name="LaButti K."/>
            <person name="Lindquist E.A."/>
            <person name="Lipzen A."/>
            <person name="Lundell T."/>
            <person name="Morin E."/>
            <person name="Murat C."/>
            <person name="Riley R."/>
            <person name="Ohm R."/>
            <person name="Sun H."/>
            <person name="Tunlid A."/>
            <person name="Henrissat B."/>
            <person name="Grigoriev I.V."/>
            <person name="Hibbett D.S."/>
            <person name="Martin F."/>
        </authorList>
    </citation>
    <scope>NUCLEOTIDE SEQUENCE [LARGE SCALE GENOMIC DNA]</scope>
    <source>
        <strain evidence="2">Marx 270</strain>
    </source>
</reference>
<dbReference type="AlphaFoldDB" id="A0A0C3P3C4"/>
<sequence>MQDHTTGHVINYYNATPSFPHTSLPPPYIIAQSSGYPQANVDISIFRDLVHDSVEPMTGLSSMPAFHDYTAGQVFDSNASGLSSQLTIVLA</sequence>
<dbReference type="OrthoDB" id="2689212at2759"/>